<dbReference type="AlphaFoldDB" id="A0A9P3H4P2"/>
<dbReference type="GO" id="GO:0015937">
    <property type="term" value="P:coenzyme A biosynthetic process"/>
    <property type="evidence" value="ECO:0007669"/>
    <property type="project" value="UniProtKB-KW"/>
</dbReference>
<dbReference type="Proteomes" id="UP000827284">
    <property type="component" value="Unassembled WGS sequence"/>
</dbReference>
<dbReference type="InterPro" id="IPR003382">
    <property type="entry name" value="Flavoprotein"/>
</dbReference>
<keyword evidence="5" id="KW-1185">Reference proteome</keyword>
<evidence type="ECO:0000256" key="2">
    <source>
        <dbReference type="ARBA" id="ARBA00038350"/>
    </source>
</evidence>
<proteinExistence type="inferred from homology"/>
<evidence type="ECO:0000256" key="1">
    <source>
        <dbReference type="ARBA" id="ARBA00022993"/>
    </source>
</evidence>
<dbReference type="EMBL" id="BQFW01000003">
    <property type="protein sequence ID" value="GJJ70065.1"/>
    <property type="molecule type" value="Genomic_DNA"/>
</dbReference>
<protein>
    <submittedName>
        <fullName evidence="4">Phosphopantothenoylcysteine decarboxylase</fullName>
    </submittedName>
</protein>
<feature type="domain" description="Flavoprotein" evidence="3">
    <location>
        <begin position="14"/>
        <end position="191"/>
    </location>
</feature>
<dbReference type="GO" id="GO:0010181">
    <property type="term" value="F:FMN binding"/>
    <property type="evidence" value="ECO:0007669"/>
    <property type="project" value="TreeGrafter"/>
</dbReference>
<reference evidence="4" key="1">
    <citation type="submission" date="2021-11" db="EMBL/GenBank/DDBJ databases">
        <authorList>
            <person name="Herlambang A."/>
            <person name="Guo Y."/>
            <person name="Takashima Y."/>
            <person name="Nishizawa T."/>
        </authorList>
    </citation>
    <scope>NUCLEOTIDE SEQUENCE</scope>
    <source>
        <strain evidence="4">E1425</strain>
    </source>
</reference>
<comment type="caution">
    <text evidence="4">The sequence shown here is derived from an EMBL/GenBank/DDBJ whole genome shotgun (WGS) entry which is preliminary data.</text>
</comment>
<dbReference type="InterPro" id="IPR036551">
    <property type="entry name" value="Flavin_trans-like"/>
</dbReference>
<accession>A0A9P3H4P2</accession>
<dbReference type="PANTHER" id="PTHR14359">
    <property type="entry name" value="HOMO-OLIGOMERIC FLAVIN CONTAINING CYS DECARBOXYLASE FAMILY"/>
    <property type="match status" value="1"/>
</dbReference>
<dbReference type="GO" id="GO:0004633">
    <property type="term" value="F:phosphopantothenoylcysteine decarboxylase activity"/>
    <property type="evidence" value="ECO:0007669"/>
    <property type="project" value="TreeGrafter"/>
</dbReference>
<keyword evidence="1" id="KW-0173">Coenzyme A biosynthesis</keyword>
<dbReference type="OrthoDB" id="1532798at2759"/>
<dbReference type="Gene3D" id="3.40.50.1950">
    <property type="entry name" value="Flavin prenyltransferase-like"/>
    <property type="match status" value="1"/>
</dbReference>
<dbReference type="Pfam" id="PF02441">
    <property type="entry name" value="Flavoprotein"/>
    <property type="match status" value="1"/>
</dbReference>
<gene>
    <name evidence="4" type="ORF">EMPS_02414</name>
</gene>
<dbReference type="SUPFAM" id="SSF52507">
    <property type="entry name" value="Homo-oligomeric flavin-containing Cys decarboxylases, HFCD"/>
    <property type="match status" value="1"/>
</dbReference>
<reference evidence="4" key="2">
    <citation type="journal article" date="2022" name="Microbiol. Resour. Announc.">
        <title>Whole-Genome Sequence of Entomortierella parvispora E1425, a Mucoromycotan Fungus Associated with Burkholderiaceae-Related Endosymbiotic Bacteria.</title>
        <authorList>
            <person name="Herlambang A."/>
            <person name="Guo Y."/>
            <person name="Takashima Y."/>
            <person name="Narisawa K."/>
            <person name="Ohta H."/>
            <person name="Nishizawa T."/>
        </authorList>
    </citation>
    <scope>NUCLEOTIDE SEQUENCE</scope>
    <source>
        <strain evidence="4">E1425</strain>
    </source>
</reference>
<dbReference type="PANTHER" id="PTHR14359:SF6">
    <property type="entry name" value="PHOSPHOPANTOTHENOYLCYSTEINE DECARBOXYLASE"/>
    <property type="match status" value="1"/>
</dbReference>
<sequence length="202" mass="22380">MESTDTETVLRAKKRILIAATGSVASVKIPIIVKTLIEEVGDLVEVKVVSTDAALHFFKRTDVLAEVLTDHDEWAAWGKMSDPVMHIELRNWADMVIICPLDANTLAKLAQGLCDNLITCILRAWDEKKPVIVCPAMNTNMWNHKFTAMHLATLTDVLHYRVIPPVSKLLACGDLGVGAMAEYRTIVDAIKSEVDNMRVSEV</sequence>
<name>A0A9P3H4P2_9FUNG</name>
<dbReference type="GO" id="GO:0071513">
    <property type="term" value="C:phosphopantothenoylcysteine decarboxylase complex"/>
    <property type="evidence" value="ECO:0007669"/>
    <property type="project" value="TreeGrafter"/>
</dbReference>
<evidence type="ECO:0000313" key="5">
    <source>
        <dbReference type="Proteomes" id="UP000827284"/>
    </source>
</evidence>
<evidence type="ECO:0000313" key="4">
    <source>
        <dbReference type="EMBL" id="GJJ70065.1"/>
    </source>
</evidence>
<organism evidence="4 5">
    <name type="scientific">Entomortierella parvispora</name>
    <dbReference type="NCBI Taxonomy" id="205924"/>
    <lineage>
        <taxon>Eukaryota</taxon>
        <taxon>Fungi</taxon>
        <taxon>Fungi incertae sedis</taxon>
        <taxon>Mucoromycota</taxon>
        <taxon>Mortierellomycotina</taxon>
        <taxon>Mortierellomycetes</taxon>
        <taxon>Mortierellales</taxon>
        <taxon>Mortierellaceae</taxon>
        <taxon>Entomortierella</taxon>
    </lineage>
</organism>
<comment type="similarity">
    <text evidence="2">Belongs to the HFCD (homooligomeric flavin containing Cys decarboxylase) superfamily.</text>
</comment>
<evidence type="ECO:0000259" key="3">
    <source>
        <dbReference type="Pfam" id="PF02441"/>
    </source>
</evidence>